<dbReference type="RefSeq" id="WP_342679845.1">
    <property type="nucleotide sequence ID" value="NZ_JBCGCU010000017.1"/>
</dbReference>
<organism evidence="5 6">
    <name type="scientific">Pseudoalteromonas qingdaonensis</name>
    <dbReference type="NCBI Taxonomy" id="3131913"/>
    <lineage>
        <taxon>Bacteria</taxon>
        <taxon>Pseudomonadati</taxon>
        <taxon>Pseudomonadota</taxon>
        <taxon>Gammaproteobacteria</taxon>
        <taxon>Alteromonadales</taxon>
        <taxon>Pseudoalteromonadaceae</taxon>
        <taxon>Pseudoalteromonas</taxon>
    </lineage>
</organism>
<dbReference type="SMART" id="SM00563">
    <property type="entry name" value="PlsC"/>
    <property type="match status" value="1"/>
</dbReference>
<dbReference type="PANTHER" id="PTHR10434">
    <property type="entry name" value="1-ACYL-SN-GLYCEROL-3-PHOSPHATE ACYLTRANSFERASE"/>
    <property type="match status" value="1"/>
</dbReference>
<dbReference type="InterPro" id="IPR002123">
    <property type="entry name" value="Plipid/glycerol_acylTrfase"/>
</dbReference>
<dbReference type="Pfam" id="PF01553">
    <property type="entry name" value="Acyltransferase"/>
    <property type="match status" value="1"/>
</dbReference>
<dbReference type="SUPFAM" id="SSF69593">
    <property type="entry name" value="Glycerol-3-phosphate (1)-acyltransferase"/>
    <property type="match status" value="1"/>
</dbReference>
<keyword evidence="2" id="KW-0808">Transferase</keyword>
<dbReference type="Proteomes" id="UP001447008">
    <property type="component" value="Unassembled WGS sequence"/>
</dbReference>
<dbReference type="PANTHER" id="PTHR10434:SF9">
    <property type="entry name" value="PHOSPHOLIPID_GLYCEROL ACYLTRANSFERASE DOMAIN-CONTAINING PROTEIN"/>
    <property type="match status" value="1"/>
</dbReference>
<name>A0ABU9MYT4_9GAMM</name>
<keyword evidence="6" id="KW-1185">Reference proteome</keyword>
<keyword evidence="3 5" id="KW-0012">Acyltransferase</keyword>
<proteinExistence type="predicted"/>
<evidence type="ECO:0000256" key="2">
    <source>
        <dbReference type="ARBA" id="ARBA00022679"/>
    </source>
</evidence>
<protein>
    <submittedName>
        <fullName evidence="5">Lysophospholipid acyltransferase family protein</fullName>
    </submittedName>
</protein>
<comment type="caution">
    <text evidence="5">The sequence shown here is derived from an EMBL/GenBank/DDBJ whole genome shotgun (WGS) entry which is preliminary data.</text>
</comment>
<dbReference type="GO" id="GO:0016746">
    <property type="term" value="F:acyltransferase activity"/>
    <property type="evidence" value="ECO:0007669"/>
    <property type="project" value="UniProtKB-KW"/>
</dbReference>
<evidence type="ECO:0000313" key="5">
    <source>
        <dbReference type="EMBL" id="MEM0516389.1"/>
    </source>
</evidence>
<dbReference type="CDD" id="cd07988">
    <property type="entry name" value="LPLAT_ABO13168-like"/>
    <property type="match status" value="1"/>
</dbReference>
<accession>A0ABU9MYT4</accession>
<gene>
    <name evidence="5" type="ORF">WCN91_13365</name>
</gene>
<comment type="pathway">
    <text evidence="1">Lipid metabolism.</text>
</comment>
<evidence type="ECO:0000256" key="3">
    <source>
        <dbReference type="ARBA" id="ARBA00023315"/>
    </source>
</evidence>
<evidence type="ECO:0000256" key="1">
    <source>
        <dbReference type="ARBA" id="ARBA00005189"/>
    </source>
</evidence>
<evidence type="ECO:0000313" key="6">
    <source>
        <dbReference type="Proteomes" id="UP001447008"/>
    </source>
</evidence>
<feature type="domain" description="Phospholipid/glycerol acyltransferase" evidence="4">
    <location>
        <begin position="44"/>
        <end position="156"/>
    </location>
</feature>
<sequence length="198" mass="22147">MPELKIPANIPRTHSRFGRWLGTKVLNWFGWQVAGEFPEHGKFVAAVAPHTSNWDFVIAIAVKMHLQVRIRFLGKHSIFVWPLAPLLRKWGGIPVDRRSSHGVVAQVKTLFDNSDALILGLAPEGTRKYTPQWKSGFLHIAKAAKVPVVPMALDYSKKQFVIMAPLEVGEDIDTTLARVQALYPAEMAKYPEQVSGSK</sequence>
<evidence type="ECO:0000259" key="4">
    <source>
        <dbReference type="SMART" id="SM00563"/>
    </source>
</evidence>
<dbReference type="EMBL" id="JBCGCU010000017">
    <property type="protein sequence ID" value="MEM0516389.1"/>
    <property type="molecule type" value="Genomic_DNA"/>
</dbReference>
<reference evidence="5 6" key="1">
    <citation type="submission" date="2024-03" db="EMBL/GenBank/DDBJ databases">
        <title>Pseudoalteromonas qingdaonensis sp. nov., isolated from the intestines of marine benthic organisms.</title>
        <authorList>
            <person name="Lin X."/>
            <person name="Fang S."/>
            <person name="Hu X."/>
        </authorList>
    </citation>
    <scope>NUCLEOTIDE SEQUENCE [LARGE SCALE GENOMIC DNA]</scope>
    <source>
        <strain evidence="5 6">YIC-827</strain>
    </source>
</reference>